<protein>
    <recommendedName>
        <fullName evidence="3">SsrA-binding protein</fullName>
    </recommendedName>
    <alternativeName>
        <fullName evidence="3">Small protein B</fullName>
    </alternativeName>
</protein>
<dbReference type="NCBIfam" id="TIGR00086">
    <property type="entry name" value="smpB"/>
    <property type="match status" value="1"/>
</dbReference>
<comment type="function">
    <text evidence="3">Required for rescue of stalled ribosomes mediated by trans-translation. Binds to transfer-messenger RNA (tmRNA), required for stable association of tmRNA with ribosomes. tmRNA and SmpB together mimic tRNA shape, replacing the anticodon stem-loop with SmpB. tmRNA is encoded by the ssrA gene; the 2 termini fold to resemble tRNA(Ala) and it encodes a 'tag peptide', a short internal open reading frame. During trans-translation Ala-aminoacylated tmRNA acts like a tRNA, entering the A-site of stalled ribosomes, displacing the stalled mRNA. The ribosome then switches to translate the ORF on the tmRNA; the nascent peptide is terminated with the 'tag peptide' encoded by the tmRNA and targeted for degradation. The ribosome is freed to recommence translation, which seems to be the essential function of trans-translation.</text>
</comment>
<dbReference type="AlphaFoldDB" id="I7K608"/>
<evidence type="ECO:0000256" key="2">
    <source>
        <dbReference type="ARBA" id="ARBA00022884"/>
    </source>
</evidence>
<dbReference type="OrthoDB" id="9805462at2"/>
<dbReference type="CDD" id="cd09294">
    <property type="entry name" value="SmpB"/>
    <property type="match status" value="1"/>
</dbReference>
<reference evidence="4 5" key="1">
    <citation type="journal article" date="2011" name="J. Bacteriol.">
        <title>Draft genome sequence of Caloramator australicus strain RC3T, a thermoanaerobe from the Great Artesian Basin of Australia.</title>
        <authorList>
            <person name="Ogg C.D."/>
            <person name="Patel B.K.C."/>
        </authorList>
    </citation>
    <scope>NUCLEOTIDE SEQUENCE [LARGE SCALE GENOMIC DNA]</scope>
    <source>
        <strain evidence="4 5">RC3</strain>
    </source>
</reference>
<dbReference type="Pfam" id="PF01668">
    <property type="entry name" value="SmpB"/>
    <property type="match status" value="1"/>
</dbReference>
<dbReference type="Proteomes" id="UP000007652">
    <property type="component" value="Unassembled WGS sequence"/>
</dbReference>
<evidence type="ECO:0000313" key="4">
    <source>
        <dbReference type="EMBL" id="CCJ32979.1"/>
    </source>
</evidence>
<dbReference type="GO" id="GO:0003723">
    <property type="term" value="F:RNA binding"/>
    <property type="evidence" value="ECO:0007669"/>
    <property type="project" value="UniProtKB-UniRule"/>
</dbReference>
<dbReference type="GO" id="GO:0005829">
    <property type="term" value="C:cytosol"/>
    <property type="evidence" value="ECO:0007669"/>
    <property type="project" value="TreeGrafter"/>
</dbReference>
<keyword evidence="2 3" id="KW-0694">RNA-binding</keyword>
<sequence length="155" mass="18062">MKKNEKKVLAENRKARHDYFIEETYEAGIELFGTEVKSVKLGKANLKDSYAEVVDGEIFVYNMHISPYEKGNIFNRDPLRPKKLLMHKSEIRRLAGLVSQKGYTLIPLSLYVVRGLVKVELALAKGKKLYDKREDIAKRDARREVEKEFKIKNLY</sequence>
<evidence type="ECO:0000256" key="1">
    <source>
        <dbReference type="ARBA" id="ARBA00022490"/>
    </source>
</evidence>
<keyword evidence="5" id="KW-1185">Reference proteome</keyword>
<dbReference type="STRING" id="857293.CAAU_0895"/>
<gene>
    <name evidence="3" type="primary">smpB</name>
    <name evidence="4" type="ORF">CAAU_0895</name>
</gene>
<dbReference type="PANTHER" id="PTHR30308">
    <property type="entry name" value="TMRNA-BINDING COMPONENT OF TRANS-TRANSLATION TAGGING COMPLEX"/>
    <property type="match status" value="1"/>
</dbReference>
<proteinExistence type="inferred from homology"/>
<dbReference type="HAMAP" id="MF_00023">
    <property type="entry name" value="SmpB"/>
    <property type="match status" value="1"/>
</dbReference>
<dbReference type="NCBIfam" id="NF003843">
    <property type="entry name" value="PRK05422.1"/>
    <property type="match status" value="1"/>
</dbReference>
<name>I7K608_9CLOT</name>
<dbReference type="PANTHER" id="PTHR30308:SF2">
    <property type="entry name" value="SSRA-BINDING PROTEIN"/>
    <property type="match status" value="1"/>
</dbReference>
<dbReference type="eggNOG" id="COG0691">
    <property type="taxonomic scope" value="Bacteria"/>
</dbReference>
<comment type="subcellular location">
    <subcellularLocation>
        <location evidence="3">Cytoplasm</location>
    </subcellularLocation>
    <text evidence="3">The tmRNA-SmpB complex associates with stalled 70S ribosomes.</text>
</comment>
<organism evidence="4 5">
    <name type="scientific">Caloramator australicus RC3</name>
    <dbReference type="NCBI Taxonomy" id="857293"/>
    <lineage>
        <taxon>Bacteria</taxon>
        <taxon>Bacillati</taxon>
        <taxon>Bacillota</taxon>
        <taxon>Clostridia</taxon>
        <taxon>Eubacteriales</taxon>
        <taxon>Clostridiaceae</taxon>
        <taxon>Caloramator</taxon>
    </lineage>
</organism>
<dbReference type="InterPro" id="IPR000037">
    <property type="entry name" value="SsrA-bd_prot"/>
</dbReference>
<dbReference type="InterPro" id="IPR023620">
    <property type="entry name" value="SmpB"/>
</dbReference>
<dbReference type="PROSITE" id="PS01317">
    <property type="entry name" value="SSRP"/>
    <property type="match status" value="1"/>
</dbReference>
<evidence type="ECO:0000313" key="5">
    <source>
        <dbReference type="Proteomes" id="UP000007652"/>
    </source>
</evidence>
<dbReference type="SUPFAM" id="SSF74982">
    <property type="entry name" value="Small protein B (SmpB)"/>
    <property type="match status" value="1"/>
</dbReference>
<dbReference type="InterPro" id="IPR020081">
    <property type="entry name" value="SsrA-bd_prot_CS"/>
</dbReference>
<comment type="similarity">
    <text evidence="3">Belongs to the SmpB family.</text>
</comment>
<keyword evidence="1 3" id="KW-0963">Cytoplasm</keyword>
<evidence type="ECO:0000256" key="3">
    <source>
        <dbReference type="HAMAP-Rule" id="MF_00023"/>
    </source>
</evidence>
<dbReference type="GO" id="GO:0070930">
    <property type="term" value="P:trans-translation-dependent protein tagging"/>
    <property type="evidence" value="ECO:0007669"/>
    <property type="project" value="TreeGrafter"/>
</dbReference>
<comment type="caution">
    <text evidence="4">The sequence shown here is derived from an EMBL/GenBank/DDBJ whole genome shotgun (WGS) entry which is preliminary data.</text>
</comment>
<accession>I7K608</accession>
<dbReference type="EMBL" id="CAKP01000043">
    <property type="protein sequence ID" value="CCJ32979.1"/>
    <property type="molecule type" value="Genomic_DNA"/>
</dbReference>
<dbReference type="Gene3D" id="2.40.280.10">
    <property type="match status" value="1"/>
</dbReference>
<dbReference type="RefSeq" id="WP_008908253.1">
    <property type="nucleotide sequence ID" value="NZ_CAKP01000043.1"/>
</dbReference>
<dbReference type="GO" id="GO:0070929">
    <property type="term" value="P:trans-translation"/>
    <property type="evidence" value="ECO:0007669"/>
    <property type="project" value="UniProtKB-UniRule"/>
</dbReference>